<keyword evidence="4" id="KW-0449">Lipoprotein</keyword>
<accession>A0ABT7SU44</accession>
<evidence type="ECO:0000313" key="7">
    <source>
        <dbReference type="EMBL" id="MDM7859701.1"/>
    </source>
</evidence>
<dbReference type="RefSeq" id="WP_289363788.1">
    <property type="nucleotide sequence ID" value="NZ_JAUCBP010000002.1"/>
</dbReference>
<comment type="similarity">
    <text evidence="4">Belongs to the BamB family.</text>
</comment>
<dbReference type="PROSITE" id="PS51257">
    <property type="entry name" value="PROKAR_LIPOPROTEIN"/>
    <property type="match status" value="1"/>
</dbReference>
<keyword evidence="1 4" id="KW-0732">Signal</keyword>
<keyword evidence="2 4" id="KW-0472">Membrane</keyword>
<feature type="signal peptide" evidence="5">
    <location>
        <begin position="1"/>
        <end position="20"/>
    </location>
</feature>
<dbReference type="SMART" id="SM00564">
    <property type="entry name" value="PQQ"/>
    <property type="match status" value="6"/>
</dbReference>
<protein>
    <recommendedName>
        <fullName evidence="4">Outer membrane protein assembly factor BamB</fullName>
    </recommendedName>
</protein>
<dbReference type="HAMAP" id="MF_00923">
    <property type="entry name" value="OM_assembly_BamB"/>
    <property type="match status" value="1"/>
</dbReference>
<sequence length="410" mass="44173">MKNFKCVIAAGLVFSLSACSTVSDWFADEEELEIRRLEPIAEQFKPVKVWDRDIGHGVENYYSRLRPAAAYDNLYVANRQGDVVALNQATGKVTWERNFAIFPEQGFFDGLTSLWSSGVSAKISGGLTVVFDTVFFGTEDGFVYALDAQTGETKWQADVRGEVLAAPAVESGIVVVNTGAGALIGLNSIDGTELWRADSEVPPLSLRGLSSPVTASGGVIFGTPTGKLQVNIIQSGMLAWEQVVSAPSGATELERIVDVDAQPIVLGGTVYTISYGGTLAAVELRSGRVVWKREYAAYQSLALNGNTLYVVDNNSHVYAIDRRNGVELWSQGRLKGRELSAPVTMGSYVVAGDKYGFLHWFNQSDGQLVARYELGGDDEDESIFVAPVVAGNTLFATTRDGVVAALQVSQ</sequence>
<reference evidence="7 8" key="1">
    <citation type="submission" date="2023-06" db="EMBL/GenBank/DDBJ databases">
        <title>Alteromonas sp. ASW11-36 isolated from intertidal sand.</title>
        <authorList>
            <person name="Li Y."/>
        </authorList>
    </citation>
    <scope>NUCLEOTIDE SEQUENCE [LARGE SCALE GENOMIC DNA]</scope>
    <source>
        <strain evidence="7 8">ASW11-36</strain>
    </source>
</reference>
<proteinExistence type="inferred from homology"/>
<feature type="domain" description="Pyrrolo-quinoline quinone repeat" evidence="6">
    <location>
        <begin position="113"/>
        <end position="331"/>
    </location>
</feature>
<evidence type="ECO:0000259" key="6">
    <source>
        <dbReference type="Pfam" id="PF13360"/>
    </source>
</evidence>
<keyword evidence="3 4" id="KW-0998">Cell outer membrane</keyword>
<evidence type="ECO:0000256" key="5">
    <source>
        <dbReference type="SAM" id="SignalP"/>
    </source>
</evidence>
<dbReference type="PANTHER" id="PTHR34512">
    <property type="entry name" value="CELL SURFACE PROTEIN"/>
    <property type="match status" value="1"/>
</dbReference>
<comment type="subunit">
    <text evidence="4">Part of the Bam complex.</text>
</comment>
<organism evidence="7 8">
    <name type="scientific">Alteromonas arenosi</name>
    <dbReference type="NCBI Taxonomy" id="3055817"/>
    <lineage>
        <taxon>Bacteria</taxon>
        <taxon>Pseudomonadati</taxon>
        <taxon>Pseudomonadota</taxon>
        <taxon>Gammaproteobacteria</taxon>
        <taxon>Alteromonadales</taxon>
        <taxon>Alteromonadaceae</taxon>
        <taxon>Alteromonas/Salinimonas group</taxon>
        <taxon>Alteromonas</taxon>
    </lineage>
</organism>
<gene>
    <name evidence="4 7" type="primary">bamB</name>
    <name evidence="7" type="ORF">QTP81_03640</name>
</gene>
<evidence type="ECO:0000256" key="4">
    <source>
        <dbReference type="HAMAP-Rule" id="MF_00923"/>
    </source>
</evidence>
<dbReference type="Pfam" id="PF13360">
    <property type="entry name" value="PQQ_2"/>
    <property type="match status" value="2"/>
</dbReference>
<dbReference type="NCBIfam" id="NF008351">
    <property type="entry name" value="PRK11138.1"/>
    <property type="match status" value="1"/>
</dbReference>
<dbReference type="PANTHER" id="PTHR34512:SF30">
    <property type="entry name" value="OUTER MEMBRANE PROTEIN ASSEMBLY FACTOR BAMB"/>
    <property type="match status" value="1"/>
</dbReference>
<name>A0ABT7SU44_9ALTE</name>
<dbReference type="NCBIfam" id="TIGR03300">
    <property type="entry name" value="assembly_YfgL"/>
    <property type="match status" value="1"/>
</dbReference>
<dbReference type="InterPro" id="IPR017687">
    <property type="entry name" value="BamB"/>
</dbReference>
<dbReference type="InterPro" id="IPR002372">
    <property type="entry name" value="PQQ_rpt_dom"/>
</dbReference>
<evidence type="ECO:0000256" key="3">
    <source>
        <dbReference type="ARBA" id="ARBA00023237"/>
    </source>
</evidence>
<feature type="domain" description="Pyrrolo-quinoline quinone repeat" evidence="6">
    <location>
        <begin position="66"/>
        <end position="98"/>
    </location>
</feature>
<feature type="chain" id="PRO_5045761981" description="Outer membrane protein assembly factor BamB" evidence="5">
    <location>
        <begin position="21"/>
        <end position="410"/>
    </location>
</feature>
<dbReference type="EMBL" id="JAUCBP010000002">
    <property type="protein sequence ID" value="MDM7859701.1"/>
    <property type="molecule type" value="Genomic_DNA"/>
</dbReference>
<dbReference type="InterPro" id="IPR011047">
    <property type="entry name" value="Quinoprotein_ADH-like_sf"/>
</dbReference>
<evidence type="ECO:0000256" key="2">
    <source>
        <dbReference type="ARBA" id="ARBA00023136"/>
    </source>
</evidence>
<dbReference type="InterPro" id="IPR015943">
    <property type="entry name" value="WD40/YVTN_repeat-like_dom_sf"/>
</dbReference>
<dbReference type="InterPro" id="IPR018391">
    <property type="entry name" value="PQQ_b-propeller_rpt"/>
</dbReference>
<dbReference type="SUPFAM" id="SSF50998">
    <property type="entry name" value="Quinoprotein alcohol dehydrogenase-like"/>
    <property type="match status" value="1"/>
</dbReference>
<comment type="subcellular location">
    <subcellularLocation>
        <location evidence="4">Cell outer membrane</location>
        <topology evidence="4">Lipid-anchor</topology>
    </subcellularLocation>
</comment>
<evidence type="ECO:0000256" key="1">
    <source>
        <dbReference type="ARBA" id="ARBA00022729"/>
    </source>
</evidence>
<comment type="function">
    <text evidence="4">Part of the outer membrane protein assembly complex, which is involved in assembly and insertion of beta-barrel proteins into the outer membrane.</text>
</comment>
<dbReference type="Gene3D" id="2.130.10.10">
    <property type="entry name" value="YVTN repeat-like/Quinoprotein amine dehydrogenase"/>
    <property type="match status" value="1"/>
</dbReference>
<keyword evidence="8" id="KW-1185">Reference proteome</keyword>
<keyword evidence="4" id="KW-0564">Palmitate</keyword>
<dbReference type="Proteomes" id="UP001234343">
    <property type="component" value="Unassembled WGS sequence"/>
</dbReference>
<comment type="caution">
    <text evidence="7">The sequence shown here is derived from an EMBL/GenBank/DDBJ whole genome shotgun (WGS) entry which is preliminary data.</text>
</comment>
<evidence type="ECO:0000313" key="8">
    <source>
        <dbReference type="Proteomes" id="UP001234343"/>
    </source>
</evidence>